<gene>
    <name evidence="1" type="ORF">O181_027006</name>
</gene>
<organism evidence="1 2">
    <name type="scientific">Austropuccinia psidii MF-1</name>
    <dbReference type="NCBI Taxonomy" id="1389203"/>
    <lineage>
        <taxon>Eukaryota</taxon>
        <taxon>Fungi</taxon>
        <taxon>Dikarya</taxon>
        <taxon>Basidiomycota</taxon>
        <taxon>Pucciniomycotina</taxon>
        <taxon>Pucciniomycetes</taxon>
        <taxon>Pucciniales</taxon>
        <taxon>Sphaerophragmiaceae</taxon>
        <taxon>Austropuccinia</taxon>
    </lineage>
</organism>
<dbReference type="Proteomes" id="UP000765509">
    <property type="component" value="Unassembled WGS sequence"/>
</dbReference>
<protein>
    <submittedName>
        <fullName evidence="1">Uncharacterized protein</fullName>
    </submittedName>
</protein>
<reference evidence="1" key="1">
    <citation type="submission" date="2021-03" db="EMBL/GenBank/DDBJ databases">
        <title>Draft genome sequence of rust myrtle Austropuccinia psidii MF-1, a brazilian biotype.</title>
        <authorList>
            <person name="Quecine M.C."/>
            <person name="Pachon D.M.R."/>
            <person name="Bonatelli M.L."/>
            <person name="Correr F.H."/>
            <person name="Franceschini L.M."/>
            <person name="Leite T.F."/>
            <person name="Margarido G.R.A."/>
            <person name="Almeida C.A."/>
            <person name="Ferrarezi J.A."/>
            <person name="Labate C.A."/>
        </authorList>
    </citation>
    <scope>NUCLEOTIDE SEQUENCE</scope>
    <source>
        <strain evidence="1">MF-1</strain>
    </source>
</reference>
<proteinExistence type="predicted"/>
<dbReference type="EMBL" id="AVOT02009058">
    <property type="protein sequence ID" value="MBW0487291.1"/>
    <property type="molecule type" value="Genomic_DNA"/>
</dbReference>
<keyword evidence="2" id="KW-1185">Reference proteome</keyword>
<evidence type="ECO:0000313" key="2">
    <source>
        <dbReference type="Proteomes" id="UP000765509"/>
    </source>
</evidence>
<name>A0A9Q3CLH6_9BASI</name>
<dbReference type="AlphaFoldDB" id="A0A9Q3CLH6"/>
<comment type="caution">
    <text evidence="1">The sequence shown here is derived from an EMBL/GenBank/DDBJ whole genome shotgun (WGS) entry which is preliminary data.</text>
</comment>
<sequence length="83" mass="9000">MAEGSQASEDSHQSAMADLWLASGAANLGYPQTYSSAISPRLSMSGVLEGLLDHGGRRAMSGVEKIIWQRRTAIESRAKAHWR</sequence>
<evidence type="ECO:0000313" key="1">
    <source>
        <dbReference type="EMBL" id="MBW0487291.1"/>
    </source>
</evidence>
<accession>A0A9Q3CLH6</accession>